<reference evidence="1" key="2">
    <citation type="submission" date="2021-10" db="EMBL/GenBank/DDBJ databases">
        <title>Phylogenomics reveals ancestral predisposition of the termite-cultivated fungus Termitomyces towards a domesticated lifestyle.</title>
        <authorList>
            <person name="Auxier B."/>
            <person name="Grum-Grzhimaylo A."/>
            <person name="Cardenas M.E."/>
            <person name="Lodge J.D."/>
            <person name="Laessoe T."/>
            <person name="Pedersen O."/>
            <person name="Smith M.E."/>
            <person name="Kuyper T.W."/>
            <person name="Franco-Molano E.A."/>
            <person name="Baroni T.J."/>
            <person name="Aanen D.K."/>
        </authorList>
    </citation>
    <scope>NUCLEOTIDE SEQUENCE</scope>
    <source>
        <strain evidence="1">AP01</strain>
        <tissue evidence="1">Mycelium</tissue>
    </source>
</reference>
<protein>
    <submittedName>
        <fullName evidence="1">Uncharacterized protein</fullName>
    </submittedName>
</protein>
<evidence type="ECO:0000313" key="2">
    <source>
        <dbReference type="Proteomes" id="UP000775547"/>
    </source>
</evidence>
<dbReference type="EMBL" id="JABCKV010000032">
    <property type="protein sequence ID" value="KAG5645746.1"/>
    <property type="molecule type" value="Genomic_DNA"/>
</dbReference>
<keyword evidence="2" id="KW-1185">Reference proteome</keyword>
<dbReference type="AlphaFoldDB" id="A0A9P7KBH1"/>
<accession>A0A9P7KBH1</accession>
<evidence type="ECO:0000313" key="1">
    <source>
        <dbReference type="EMBL" id="KAG5645746.1"/>
    </source>
</evidence>
<dbReference type="OrthoDB" id="5440at2759"/>
<reference evidence="1" key="1">
    <citation type="submission" date="2020-07" db="EMBL/GenBank/DDBJ databases">
        <authorList>
            <person name="Nieuwenhuis M."/>
            <person name="Van De Peppel L.J.J."/>
        </authorList>
    </citation>
    <scope>NUCLEOTIDE SEQUENCE</scope>
    <source>
        <strain evidence="1">AP01</strain>
        <tissue evidence="1">Mycelium</tissue>
    </source>
</reference>
<gene>
    <name evidence="1" type="ORF">DXG03_005283</name>
</gene>
<dbReference type="Proteomes" id="UP000775547">
    <property type="component" value="Unassembled WGS sequence"/>
</dbReference>
<name>A0A9P7KBH1_9AGAR</name>
<proteinExistence type="predicted"/>
<sequence length="162" mass="17832">MKLWLALERFLCLPDPSPLSANRMSQGPFATFYDPASPNEQPVALPSAPLVSLSQSEVLQPPLTRRGTGPGIILILPHFEDLNLRMAGPKPLDPEPIQKWAEEGFTVAGVTPSSPDWSSEQSLKKATDALLGLKELDTHDKFAVVGTPDHRFHRFNRLSLDV</sequence>
<organism evidence="1 2">
    <name type="scientific">Asterophora parasitica</name>
    <dbReference type="NCBI Taxonomy" id="117018"/>
    <lineage>
        <taxon>Eukaryota</taxon>
        <taxon>Fungi</taxon>
        <taxon>Dikarya</taxon>
        <taxon>Basidiomycota</taxon>
        <taxon>Agaricomycotina</taxon>
        <taxon>Agaricomycetes</taxon>
        <taxon>Agaricomycetidae</taxon>
        <taxon>Agaricales</taxon>
        <taxon>Tricholomatineae</taxon>
        <taxon>Lyophyllaceae</taxon>
        <taxon>Asterophora</taxon>
    </lineage>
</organism>
<comment type="caution">
    <text evidence="1">The sequence shown here is derived from an EMBL/GenBank/DDBJ whole genome shotgun (WGS) entry which is preliminary data.</text>
</comment>